<keyword evidence="2" id="KW-1133">Transmembrane helix</keyword>
<dbReference type="InterPro" id="IPR057169">
    <property type="entry name" value="DUF7847"/>
</dbReference>
<feature type="compositionally biased region" description="Pro residues" evidence="1">
    <location>
        <begin position="19"/>
        <end position="38"/>
    </location>
</feature>
<name>A0A3A3YYN4_9ACTN</name>
<sequence>MTDSPRPPGPYEPGDADGAPPPAPVPPGWSPQQPPPAPSAGTAPGGAGGAGGPGGPVGWERGGQGWGGQGWGGQGWGGAPYGGAPQGGGPYGGAPQGGPGRAPWAPPAPKPGIIPLRPLGVGELLDGAISTLRSHPRTVLGLSALVALVTQLVEVPLSWLLLGDLDLETGAAAGDLGDLGGLGATALVSLVVTLLAATFLTGVLTVVVSRAVLGEDLSLGEAWARARPRLLPLLGLTLLSMLLLGLVLLVPVLPGVLVAATGGDGDVAAGLVLLGLVVGLPLLAWVYVRIALASPAVVLEGSPVVASLRRSARLVQGAWWRTFGVLLLVNLVAGILSGILSVPFSVAAGLTSPDPSDLVPLLVTAVGTVVASAITWPFTAAATVLLYVDRRMRREGLDLELSRAVGR</sequence>
<feature type="compositionally biased region" description="Gly residues" evidence="1">
    <location>
        <begin position="43"/>
        <end position="100"/>
    </location>
</feature>
<dbReference type="Pfam" id="PF25231">
    <property type="entry name" value="DUF7847"/>
    <property type="match status" value="1"/>
</dbReference>
<evidence type="ECO:0000256" key="1">
    <source>
        <dbReference type="SAM" id="MobiDB-lite"/>
    </source>
</evidence>
<feature type="transmembrane region" description="Helical" evidence="2">
    <location>
        <begin position="139"/>
        <end position="162"/>
    </location>
</feature>
<protein>
    <recommendedName>
        <fullName evidence="3">DUF7847 domain-containing protein</fullName>
    </recommendedName>
</protein>
<reference evidence="4 5" key="1">
    <citation type="submission" date="2018-09" db="EMBL/GenBank/DDBJ databases">
        <title>YIM 75000 draft genome.</title>
        <authorList>
            <person name="Tang S."/>
            <person name="Feng Y."/>
        </authorList>
    </citation>
    <scope>NUCLEOTIDE SEQUENCE [LARGE SCALE GENOMIC DNA]</scope>
    <source>
        <strain evidence="4 5">YIM 75000</strain>
    </source>
</reference>
<evidence type="ECO:0000259" key="3">
    <source>
        <dbReference type="Pfam" id="PF25231"/>
    </source>
</evidence>
<feature type="compositionally biased region" description="Pro residues" evidence="1">
    <location>
        <begin position="1"/>
        <end position="11"/>
    </location>
</feature>
<organism evidence="4 5">
    <name type="scientific">Vallicoccus soli</name>
    <dbReference type="NCBI Taxonomy" id="2339232"/>
    <lineage>
        <taxon>Bacteria</taxon>
        <taxon>Bacillati</taxon>
        <taxon>Actinomycetota</taxon>
        <taxon>Actinomycetes</taxon>
        <taxon>Motilibacterales</taxon>
        <taxon>Vallicoccaceae</taxon>
        <taxon>Vallicoccus</taxon>
    </lineage>
</organism>
<keyword evidence="5" id="KW-1185">Reference proteome</keyword>
<feature type="transmembrane region" description="Helical" evidence="2">
    <location>
        <begin position="230"/>
        <end position="261"/>
    </location>
</feature>
<feature type="region of interest" description="Disordered" evidence="1">
    <location>
        <begin position="1"/>
        <end position="111"/>
    </location>
</feature>
<feature type="transmembrane region" description="Helical" evidence="2">
    <location>
        <begin position="182"/>
        <end position="209"/>
    </location>
</feature>
<feature type="transmembrane region" description="Helical" evidence="2">
    <location>
        <begin position="318"/>
        <end position="341"/>
    </location>
</feature>
<dbReference type="EMBL" id="QZEZ01000005">
    <property type="protein sequence ID" value="RJK95404.1"/>
    <property type="molecule type" value="Genomic_DNA"/>
</dbReference>
<dbReference type="OrthoDB" id="121140at2"/>
<dbReference type="RefSeq" id="WP_119950757.1">
    <property type="nucleotide sequence ID" value="NZ_QZEZ01000005.1"/>
</dbReference>
<feature type="domain" description="DUF7847" evidence="3">
    <location>
        <begin position="121"/>
        <end position="388"/>
    </location>
</feature>
<evidence type="ECO:0000313" key="4">
    <source>
        <dbReference type="EMBL" id="RJK95404.1"/>
    </source>
</evidence>
<comment type="caution">
    <text evidence="4">The sequence shown here is derived from an EMBL/GenBank/DDBJ whole genome shotgun (WGS) entry which is preliminary data.</text>
</comment>
<proteinExistence type="predicted"/>
<evidence type="ECO:0000313" key="5">
    <source>
        <dbReference type="Proteomes" id="UP000265614"/>
    </source>
</evidence>
<evidence type="ECO:0000256" key="2">
    <source>
        <dbReference type="SAM" id="Phobius"/>
    </source>
</evidence>
<dbReference type="AlphaFoldDB" id="A0A3A3YYN4"/>
<keyword evidence="2" id="KW-0472">Membrane</keyword>
<feature type="transmembrane region" description="Helical" evidence="2">
    <location>
        <begin position="267"/>
        <end position="288"/>
    </location>
</feature>
<keyword evidence="2" id="KW-0812">Transmembrane</keyword>
<gene>
    <name evidence="4" type="ORF">D5H78_12150</name>
</gene>
<accession>A0A3A3YYN4</accession>
<dbReference type="Proteomes" id="UP000265614">
    <property type="component" value="Unassembled WGS sequence"/>
</dbReference>
<dbReference type="PANTHER" id="PTHR33133">
    <property type="entry name" value="OS08G0107100 PROTEIN-RELATED"/>
    <property type="match status" value="1"/>
</dbReference>
<dbReference type="PANTHER" id="PTHR33133:SF1">
    <property type="entry name" value="EXPRESSED PROTEIN-RELATED"/>
    <property type="match status" value="1"/>
</dbReference>
<feature type="transmembrane region" description="Helical" evidence="2">
    <location>
        <begin position="361"/>
        <end position="388"/>
    </location>
</feature>